<evidence type="ECO:0000313" key="4">
    <source>
        <dbReference type="EMBL" id="ALR88682.1"/>
    </source>
</evidence>
<dbReference type="Proteomes" id="UP000694865">
    <property type="component" value="Unplaced"/>
</dbReference>
<evidence type="ECO:0000313" key="6">
    <source>
        <dbReference type="RefSeq" id="XP_002734014.1"/>
    </source>
</evidence>
<keyword evidence="5" id="KW-1185">Reference proteome</keyword>
<reference evidence="6" key="2">
    <citation type="submission" date="2025-05" db="UniProtKB">
        <authorList>
            <consortium name="RefSeq"/>
        </authorList>
    </citation>
    <scope>IDENTIFICATION</scope>
    <source>
        <tissue evidence="6">Testes</tissue>
    </source>
</reference>
<dbReference type="SUPFAM" id="SSF52540">
    <property type="entry name" value="P-loop containing nucleoside triphosphate hydrolases"/>
    <property type="match status" value="1"/>
</dbReference>
<dbReference type="Pfam" id="PF00685">
    <property type="entry name" value="Sulfotransfer_1"/>
    <property type="match status" value="1"/>
</dbReference>
<reference evidence="4" key="1">
    <citation type="journal article" date="2015" name="Nature">
        <title>Hemichordate genomes and deuterostome origins.</title>
        <authorList>
            <person name="Simakov O."/>
            <person name="Kawashima T."/>
            <person name="Marletaz F."/>
            <person name="Jenkins J."/>
            <person name="Koyanagi R."/>
            <person name="Mitros T."/>
            <person name="Hisata K."/>
            <person name="Bredeson J."/>
            <person name="Shoguchi E."/>
            <person name="Gyoja F."/>
            <person name="Yue J.X."/>
            <person name="Chen Y.C."/>
            <person name="Freeman R.M.Jr."/>
            <person name="Sasaki A."/>
            <person name="Hikosaka-Katayama T."/>
            <person name="Sato A."/>
            <person name="Fujie M."/>
            <person name="Baughman K.W."/>
            <person name="Levine J."/>
            <person name="Gonzalez P."/>
            <person name="Cameron C."/>
            <person name="Fritzenwanker J.H."/>
            <person name="Pani A.M."/>
            <person name="Goto H."/>
            <person name="Kanda M."/>
            <person name="Arakaki N."/>
            <person name="Yamasaki S."/>
            <person name="Qu J."/>
            <person name="Cree A."/>
            <person name="Ding Y."/>
            <person name="Dinh H.H."/>
            <person name="Dugan S."/>
            <person name="Holder M."/>
            <person name="Jhangiani S.N."/>
            <person name="Kovar C.L."/>
            <person name="Lee S.L."/>
            <person name="Lewis L.R."/>
            <person name="Morton D."/>
            <person name="Nazareth L.V."/>
            <person name="Okwuonu G."/>
            <person name="Santibanez J."/>
            <person name="Chen R."/>
            <person name="Richards S."/>
            <person name="Muzny D.M."/>
            <person name="Gillis A."/>
            <person name="Peshkin L."/>
            <person name="Wu M."/>
            <person name="Humphreys T."/>
            <person name="Su Y.H."/>
            <person name="Putnam N.H."/>
            <person name="Schmutz J."/>
            <person name="Fujiyama A."/>
            <person name="Yu J.K."/>
            <person name="Tagawa K."/>
            <person name="Worley K.C."/>
            <person name="Gibbs R.A."/>
            <person name="Kirschner M.W."/>
            <person name="Lowe C.J."/>
            <person name="Satoh N."/>
            <person name="Rokhsar D.S."/>
            <person name="Gerhart J."/>
        </authorList>
    </citation>
    <scope>NUCLEOTIDE SEQUENCE</scope>
</reference>
<dbReference type="EMBL" id="KU052849">
    <property type="protein sequence ID" value="ALR88682.1"/>
    <property type="molecule type" value="mRNA"/>
</dbReference>
<dbReference type="InterPro" id="IPR027417">
    <property type="entry name" value="P-loop_NTPase"/>
</dbReference>
<evidence type="ECO:0000259" key="3">
    <source>
        <dbReference type="Pfam" id="PF00685"/>
    </source>
</evidence>
<dbReference type="AlphaFoldDB" id="A0A0U2T5Z3"/>
<dbReference type="OrthoDB" id="205623at2759"/>
<dbReference type="GeneID" id="100370754"/>
<dbReference type="GO" id="GO:0008146">
    <property type="term" value="F:sulfotransferase activity"/>
    <property type="evidence" value="ECO:0007669"/>
    <property type="project" value="InterPro"/>
</dbReference>
<feature type="domain" description="Sulfotransferase" evidence="3">
    <location>
        <begin position="36"/>
        <end position="285"/>
    </location>
</feature>
<sequence>MEGAPFTVKGYYFLPFLDQSKIENHEVEKFEFRNGDVVVSGFPKSGNTWLVEVLKQMYGDWGLCHVGGASEAIILEEHTVHKWFPGIRQKVVDINVAEDIPSPRLLRTHLPFPFFPMQKALENGVKVIYITRNPKDVCVSHYHFLKGFAQGALQADWEGTLTNFVENRMLSAPWIDHVDSWLGVDKNLMHVKYEDMKRDLPSVVQRIAEFLGRPVRTEDVERTIRSTTIDDMKKRFKELLILDENLWEDGKSPFIRKGVTGDWKNHFTAAQSQVFDEKIGQRVKELSLDVDYQ</sequence>
<accession>A0A0U2T5Z3</accession>
<dbReference type="PANTHER" id="PTHR11783">
    <property type="entry name" value="SULFOTRANSFERASE SULT"/>
    <property type="match status" value="1"/>
</dbReference>
<keyword evidence="2 4" id="KW-0808">Transferase</keyword>
<organism evidence="4">
    <name type="scientific">Saccoglossus kowalevskii</name>
    <name type="common">Acorn worm</name>
    <dbReference type="NCBI Taxonomy" id="10224"/>
    <lineage>
        <taxon>Eukaryota</taxon>
        <taxon>Metazoa</taxon>
        <taxon>Hemichordata</taxon>
        <taxon>Enteropneusta</taxon>
        <taxon>Harrimaniidae</taxon>
        <taxon>Saccoglossus</taxon>
    </lineage>
</organism>
<comment type="similarity">
    <text evidence="1">Belongs to the sulfotransferase 1 family.</text>
</comment>
<name>A0A0U2T5Z3_SACKO</name>
<dbReference type="Gene3D" id="3.40.50.300">
    <property type="entry name" value="P-loop containing nucleotide triphosphate hydrolases"/>
    <property type="match status" value="1"/>
</dbReference>
<evidence type="ECO:0000256" key="1">
    <source>
        <dbReference type="ARBA" id="ARBA00005771"/>
    </source>
</evidence>
<protein>
    <submittedName>
        <fullName evidence="4">Amine sulfotransferase-like 173</fullName>
    </submittedName>
    <submittedName>
        <fullName evidence="6">Sulfotransferase family cytosolic 1B member 1-like</fullName>
    </submittedName>
</protein>
<gene>
    <name evidence="6" type="primary">LOC100370754</name>
</gene>
<evidence type="ECO:0000256" key="2">
    <source>
        <dbReference type="ARBA" id="ARBA00022679"/>
    </source>
</evidence>
<dbReference type="InterPro" id="IPR000863">
    <property type="entry name" value="Sulfotransferase_dom"/>
</dbReference>
<dbReference type="KEGG" id="sko:100370754"/>
<evidence type="ECO:0000313" key="5">
    <source>
        <dbReference type="Proteomes" id="UP000694865"/>
    </source>
</evidence>
<dbReference type="RefSeq" id="XP_002734014.1">
    <property type="nucleotide sequence ID" value="XM_002733968.2"/>
</dbReference>
<proteinExistence type="evidence at transcript level"/>